<proteinExistence type="predicted"/>
<organism evidence="2 3">
    <name type="scientific">Pseudodesulfovibrio karagichevae</name>
    <dbReference type="NCBI Taxonomy" id="3239305"/>
    <lineage>
        <taxon>Bacteria</taxon>
        <taxon>Pseudomonadati</taxon>
        <taxon>Thermodesulfobacteriota</taxon>
        <taxon>Desulfovibrionia</taxon>
        <taxon>Desulfovibrionales</taxon>
        <taxon>Desulfovibrionaceae</taxon>
    </lineage>
</organism>
<dbReference type="Proteomes" id="UP001568698">
    <property type="component" value="Unassembled WGS sequence"/>
</dbReference>
<keyword evidence="1" id="KW-1133">Transmembrane helix</keyword>
<evidence type="ECO:0000313" key="3">
    <source>
        <dbReference type="Proteomes" id="UP001568698"/>
    </source>
</evidence>
<evidence type="ECO:0000256" key="1">
    <source>
        <dbReference type="SAM" id="Phobius"/>
    </source>
</evidence>
<name>A0ABV4K2D3_9BACT</name>
<feature type="transmembrane region" description="Helical" evidence="1">
    <location>
        <begin position="64"/>
        <end position="83"/>
    </location>
</feature>
<keyword evidence="1" id="KW-0812">Transmembrane</keyword>
<keyword evidence="1" id="KW-0472">Membrane</keyword>
<comment type="caution">
    <text evidence="2">The sequence shown here is derived from an EMBL/GenBank/DDBJ whole genome shotgun (WGS) entry which is preliminary data.</text>
</comment>
<feature type="transmembrane region" description="Helical" evidence="1">
    <location>
        <begin position="95"/>
        <end position="114"/>
    </location>
</feature>
<feature type="transmembrane region" description="Helical" evidence="1">
    <location>
        <begin position="126"/>
        <end position="146"/>
    </location>
</feature>
<dbReference type="EMBL" id="JBGLYH010000025">
    <property type="protein sequence ID" value="MEZ7197116.1"/>
    <property type="molecule type" value="Genomic_DNA"/>
</dbReference>
<gene>
    <name evidence="2" type="ORF">AB6M95_10185</name>
</gene>
<dbReference type="RefSeq" id="WP_371386635.1">
    <property type="nucleotide sequence ID" value="NZ_JBGLYH010000025.1"/>
</dbReference>
<evidence type="ECO:0000313" key="2">
    <source>
        <dbReference type="EMBL" id="MEZ7197116.1"/>
    </source>
</evidence>
<feature type="transmembrane region" description="Helical" evidence="1">
    <location>
        <begin position="158"/>
        <end position="174"/>
    </location>
</feature>
<keyword evidence="3" id="KW-1185">Reference proteome</keyword>
<sequence length="245" mass="26273">MYNIALNVCTLAILALFSNHVRETVVQGQSVALAVAFTVLLSLELPICLLSFRTKRAVFGRALGGLLVLHILYPAYLVVSLAFVSPESLSTPYGAGMLLFVLVVFADAAGLVRPGRGGATATVDGWAWYCALFLLTYTPLVNLTAFPSHDAAGLANDYAWFLYFVLALFLASLLRSKVLAAVAPAIALFSAVYLATHFLGAPYQGRFIPVLLGAHGAYVVLFAAVWFAKRRAGRPHDEPPLAQAD</sequence>
<accession>A0ABV4K2D3</accession>
<feature type="transmembrane region" description="Helical" evidence="1">
    <location>
        <begin position="207"/>
        <end position="228"/>
    </location>
</feature>
<feature type="transmembrane region" description="Helical" evidence="1">
    <location>
        <begin position="181"/>
        <end position="201"/>
    </location>
</feature>
<reference evidence="2 3" key="1">
    <citation type="submission" date="2024-08" db="EMBL/GenBank/DDBJ databases">
        <title>Sulfate-reducing bacteria isolated from formation water of the oil field in Kazakhstan and description of Pseudodesulfovibrio sp.</title>
        <authorList>
            <person name="Bidzhieva S.K."/>
            <person name="Tourova T.P."/>
            <person name="Grouzdev D.S."/>
            <person name="Beletsky A.V."/>
            <person name="Sokolova D.S."/>
            <person name="Samigullina S.R."/>
            <person name="Poltaraus A.B."/>
            <person name="Avtukh A.N."/>
            <person name="Tereshina V.M."/>
            <person name="Zhaparov N.S."/>
            <person name="Mardanov A.V."/>
            <person name="Nazina T.N."/>
        </authorList>
    </citation>
    <scope>NUCLEOTIDE SEQUENCE [LARGE SCALE GENOMIC DNA]</scope>
    <source>
        <strain evidence="2 3">9FUS</strain>
    </source>
</reference>
<protein>
    <submittedName>
        <fullName evidence="2">Uncharacterized protein</fullName>
    </submittedName>
</protein>
<feature type="transmembrane region" description="Helical" evidence="1">
    <location>
        <begin position="32"/>
        <end position="52"/>
    </location>
</feature>